<dbReference type="InterPro" id="IPR046373">
    <property type="entry name" value="Acyl-CoA_Oxase/DH_mid-dom_sf"/>
</dbReference>
<name>A0A4Q9GHS3_9HYPH</name>
<feature type="domain" description="HpaB/PvcC/4-BUDH N-terminal" evidence="1">
    <location>
        <begin position="2"/>
        <end position="106"/>
    </location>
</feature>
<comment type="caution">
    <text evidence="2">The sequence shown here is derived from an EMBL/GenBank/DDBJ whole genome shotgun (WGS) entry which is preliminary data.</text>
</comment>
<dbReference type="PANTHER" id="PTHR36117">
    <property type="entry name" value="4-HYDROXYPHENYLACETATE 3-MONOOXYGENASE-RELATED"/>
    <property type="match status" value="1"/>
</dbReference>
<dbReference type="InterPro" id="IPR009100">
    <property type="entry name" value="AcylCoA_DH/oxidase_NM_dom_sf"/>
</dbReference>
<organism evidence="2 3">
    <name type="scientific">Hansschlegelia quercus</name>
    <dbReference type="NCBI Taxonomy" id="2528245"/>
    <lineage>
        <taxon>Bacteria</taxon>
        <taxon>Pseudomonadati</taxon>
        <taxon>Pseudomonadota</taxon>
        <taxon>Alphaproteobacteria</taxon>
        <taxon>Hyphomicrobiales</taxon>
        <taxon>Methylopilaceae</taxon>
        <taxon>Hansschlegelia</taxon>
    </lineage>
</organism>
<keyword evidence="3" id="KW-1185">Reference proteome</keyword>
<gene>
    <name evidence="2" type="ORF">EYR15_07330</name>
</gene>
<dbReference type="Pfam" id="PF11794">
    <property type="entry name" value="HpaB_N"/>
    <property type="match status" value="1"/>
</dbReference>
<dbReference type="InterPro" id="IPR024674">
    <property type="entry name" value="HpaB/PvcC/4-BUDH_N"/>
</dbReference>
<evidence type="ECO:0000313" key="3">
    <source>
        <dbReference type="Proteomes" id="UP000291613"/>
    </source>
</evidence>
<proteinExistence type="predicted"/>
<dbReference type="AlphaFoldDB" id="A0A4Q9GHS3"/>
<evidence type="ECO:0000259" key="1">
    <source>
        <dbReference type="Pfam" id="PF11794"/>
    </source>
</evidence>
<accession>A0A4Q9GHS3</accession>
<evidence type="ECO:0000313" key="2">
    <source>
        <dbReference type="EMBL" id="TBN53612.1"/>
    </source>
</evidence>
<reference evidence="2 3" key="1">
    <citation type="submission" date="2019-02" db="EMBL/GenBank/DDBJ databases">
        <title>Hansschlegelia quercus sp. nov., a novel methylotrophic bacterium from buds of oak (Quercus robur L.).</title>
        <authorList>
            <person name="Agafonova N.V."/>
            <person name="Kaparullina E.N."/>
            <person name="Grouzdev D.S."/>
            <person name="Doronina N.V."/>
        </authorList>
    </citation>
    <scope>NUCLEOTIDE SEQUENCE [LARGE SCALE GENOMIC DNA]</scope>
    <source>
        <strain evidence="2 3">Dub</strain>
    </source>
</reference>
<protein>
    <recommendedName>
        <fullName evidence="1">HpaB/PvcC/4-BUDH N-terminal domain-containing protein</fullName>
    </recommendedName>
</protein>
<dbReference type="EMBL" id="SIUB01000003">
    <property type="protein sequence ID" value="TBN53612.1"/>
    <property type="molecule type" value="Genomic_DNA"/>
</dbReference>
<dbReference type="InterPro" id="IPR004925">
    <property type="entry name" value="HpaB/PvcC/4-BUDH"/>
</dbReference>
<dbReference type="OrthoDB" id="7233724at2"/>
<dbReference type="SUPFAM" id="SSF56645">
    <property type="entry name" value="Acyl-CoA dehydrogenase NM domain-like"/>
    <property type="match status" value="1"/>
</dbReference>
<dbReference type="GO" id="GO:0016627">
    <property type="term" value="F:oxidoreductase activity, acting on the CH-CH group of donors"/>
    <property type="evidence" value="ECO:0007669"/>
    <property type="project" value="InterPro"/>
</dbReference>
<dbReference type="RefSeq" id="WP_131002589.1">
    <property type="nucleotide sequence ID" value="NZ_JBHSZR010000003.1"/>
</dbReference>
<dbReference type="PANTHER" id="PTHR36117:SF3">
    <property type="entry name" value="4-HYDROXYPHENYLACETATE 3-MONOOXYGENASE-RELATED"/>
    <property type="match status" value="1"/>
</dbReference>
<sequence length="136" mass="14260">MLDYYAYARDQDLYLSYVIIDPQGDRSKAASEGGNGEVAVRIVDEDPGGVTIRGAKMLGTGAALSDEVLVTTLRPLGADEARFAFTAAVPIAAAGVKLMSRRELRTSPRALRLIRGSASAAGAAMSFATTSVSLSY</sequence>
<dbReference type="Gene3D" id="2.40.110.10">
    <property type="entry name" value="Butyryl-CoA Dehydrogenase, subunit A, domain 2"/>
    <property type="match status" value="1"/>
</dbReference>
<dbReference type="Proteomes" id="UP000291613">
    <property type="component" value="Unassembled WGS sequence"/>
</dbReference>